<gene>
    <name evidence="1" type="ORF">BTO22_06405</name>
</gene>
<dbReference type="AlphaFoldDB" id="A0A2S7XCZ9"/>
<organism evidence="1 2">
    <name type="scientific">Aliivibrio sifiae</name>
    <dbReference type="NCBI Taxonomy" id="566293"/>
    <lineage>
        <taxon>Bacteria</taxon>
        <taxon>Pseudomonadati</taxon>
        <taxon>Pseudomonadota</taxon>
        <taxon>Gammaproteobacteria</taxon>
        <taxon>Vibrionales</taxon>
        <taxon>Vibrionaceae</taxon>
        <taxon>Aliivibrio</taxon>
    </lineage>
</organism>
<protein>
    <submittedName>
        <fullName evidence="1">Uncharacterized protein</fullName>
    </submittedName>
</protein>
<evidence type="ECO:0000313" key="1">
    <source>
        <dbReference type="EMBL" id="PQJ89239.1"/>
    </source>
</evidence>
<dbReference type="Proteomes" id="UP000239263">
    <property type="component" value="Unassembled WGS sequence"/>
</dbReference>
<comment type="caution">
    <text evidence="1">The sequence shown here is derived from an EMBL/GenBank/DDBJ whole genome shotgun (WGS) entry which is preliminary data.</text>
</comment>
<proteinExistence type="predicted"/>
<reference evidence="1 2" key="1">
    <citation type="submission" date="2016-12" db="EMBL/GenBank/DDBJ databases">
        <title>Diversity of luminous bacteria.</title>
        <authorList>
            <person name="Yoshizawa S."/>
            <person name="Kogure K."/>
        </authorList>
    </citation>
    <scope>NUCLEOTIDE SEQUENCE [LARGE SCALE GENOMIC DNA]</scope>
    <source>
        <strain evidence="1 2">ATCC 33715</strain>
    </source>
</reference>
<name>A0A2S7XCZ9_9GAMM</name>
<sequence length="167" mass="19334">MDLACFVDGSEMFEHTRSHHGVFIDAWVYPTELMNEAVEFIKLHKAHCVIDKRGLCQTLVCEVEKEYQKGPLPLSDLDKANFIELRQKILKQVCKGGLEGNYKKAWLQSDLLQAYFTLRGLWYLGAKQSFSWLKVNNEAAFELFSEVYEEPQNIEKLKRLAAFVINV</sequence>
<dbReference type="EMBL" id="MSCO01000001">
    <property type="protein sequence ID" value="PQJ89239.1"/>
    <property type="molecule type" value="Genomic_DNA"/>
</dbReference>
<evidence type="ECO:0000313" key="2">
    <source>
        <dbReference type="Proteomes" id="UP000239263"/>
    </source>
</evidence>
<accession>A0A2S7XCZ9</accession>